<dbReference type="PROSITE" id="PS50041">
    <property type="entry name" value="C_TYPE_LECTIN_2"/>
    <property type="match status" value="1"/>
</dbReference>
<dbReference type="Gene3D" id="3.10.100.10">
    <property type="entry name" value="Mannose-Binding Protein A, subunit A"/>
    <property type="match status" value="1"/>
</dbReference>
<sequence length="221" mass="25413">MKEIFVGLLITFLAAHGSSESISDSLEDIQPRALREGECFGLVRPLLEHAIAMHKWRPNKYELSKLNNVETLLNERFDTFEKNLNKKKLRPTDTAPFKKIGDKYYFIENNQKLDWFGALHKCHSLDGHLASLQNDTELDALKNKLSKDNYWVDVNDLATEGTFQSITTGLNATFLKWGSGEPNDEYSHDDCVGLRKRFSYDMNDADCEDAYNFVCEKQFES</sequence>
<dbReference type="InParanoid" id="A0A0Q9WLA3"/>
<dbReference type="Pfam" id="PF00059">
    <property type="entry name" value="Lectin_C"/>
    <property type="match status" value="1"/>
</dbReference>
<dbReference type="SMR" id="A0A0Q9WLA3"/>
<evidence type="ECO:0000259" key="2">
    <source>
        <dbReference type="PROSITE" id="PS50041"/>
    </source>
</evidence>
<accession>A0A0Q9WLA3</accession>
<dbReference type="SMART" id="SM00034">
    <property type="entry name" value="CLECT"/>
    <property type="match status" value="1"/>
</dbReference>
<dbReference type="EMBL" id="CH940649">
    <property type="protein sequence ID" value="KRF81269.1"/>
    <property type="molecule type" value="Genomic_DNA"/>
</dbReference>
<dbReference type="InterPro" id="IPR050111">
    <property type="entry name" value="C-type_lectin/snaclec_domain"/>
</dbReference>
<proteinExistence type="predicted"/>
<dbReference type="SUPFAM" id="SSF56436">
    <property type="entry name" value="C-type lectin-like"/>
    <property type="match status" value="1"/>
</dbReference>
<dbReference type="KEGG" id="dvi:26531900"/>
<feature type="chain" id="PRO_5006386906" description="C-type lectin domain-containing protein" evidence="1">
    <location>
        <begin position="20"/>
        <end position="221"/>
    </location>
</feature>
<evidence type="ECO:0000256" key="1">
    <source>
        <dbReference type="SAM" id="SignalP"/>
    </source>
</evidence>
<evidence type="ECO:0000313" key="3">
    <source>
        <dbReference type="EMBL" id="KRF81269.1"/>
    </source>
</evidence>
<dbReference type="CDD" id="cd00037">
    <property type="entry name" value="CLECT"/>
    <property type="match status" value="1"/>
</dbReference>
<feature type="domain" description="C-type lectin" evidence="2">
    <location>
        <begin position="104"/>
        <end position="216"/>
    </location>
</feature>
<dbReference type="AlphaFoldDB" id="A0A0Q9WLA3"/>
<evidence type="ECO:0000313" key="4">
    <source>
        <dbReference type="Proteomes" id="UP000008792"/>
    </source>
</evidence>
<gene>
    <name evidence="3" type="primary">Dvir\GJ27130</name>
    <name evidence="3" type="ORF">Dvir_GJ27130</name>
</gene>
<feature type="signal peptide" evidence="1">
    <location>
        <begin position="1"/>
        <end position="19"/>
    </location>
</feature>
<dbReference type="InterPro" id="IPR001304">
    <property type="entry name" value="C-type_lectin-like"/>
</dbReference>
<dbReference type="Proteomes" id="UP000008792">
    <property type="component" value="Unassembled WGS sequence"/>
</dbReference>
<dbReference type="InterPro" id="IPR016187">
    <property type="entry name" value="CTDL_fold"/>
</dbReference>
<dbReference type="STRING" id="7244.A0A0Q9WLA3"/>
<protein>
    <recommendedName>
        <fullName evidence="2">C-type lectin domain-containing protein</fullName>
    </recommendedName>
</protein>
<dbReference type="OrthoDB" id="6430060at2759"/>
<name>A0A0Q9WLA3_DROVI</name>
<dbReference type="InterPro" id="IPR016186">
    <property type="entry name" value="C-type_lectin-like/link_sf"/>
</dbReference>
<dbReference type="PANTHER" id="PTHR22803">
    <property type="entry name" value="MANNOSE, PHOSPHOLIPASE, LECTIN RECEPTOR RELATED"/>
    <property type="match status" value="1"/>
</dbReference>
<organism evidence="3 4">
    <name type="scientific">Drosophila virilis</name>
    <name type="common">Fruit fly</name>
    <dbReference type="NCBI Taxonomy" id="7244"/>
    <lineage>
        <taxon>Eukaryota</taxon>
        <taxon>Metazoa</taxon>
        <taxon>Ecdysozoa</taxon>
        <taxon>Arthropoda</taxon>
        <taxon>Hexapoda</taxon>
        <taxon>Insecta</taxon>
        <taxon>Pterygota</taxon>
        <taxon>Neoptera</taxon>
        <taxon>Endopterygota</taxon>
        <taxon>Diptera</taxon>
        <taxon>Brachycera</taxon>
        <taxon>Muscomorpha</taxon>
        <taxon>Ephydroidea</taxon>
        <taxon>Drosophilidae</taxon>
        <taxon>Drosophila</taxon>
    </lineage>
</organism>
<keyword evidence="1" id="KW-0732">Signal</keyword>
<keyword evidence="4" id="KW-1185">Reference proteome</keyword>
<reference evidence="3 4" key="1">
    <citation type="journal article" date="2007" name="Nature">
        <title>Evolution of genes and genomes on the Drosophila phylogeny.</title>
        <authorList>
            <consortium name="Drosophila 12 Genomes Consortium"/>
            <person name="Clark A.G."/>
            <person name="Eisen M.B."/>
            <person name="Smith D.R."/>
            <person name="Bergman C.M."/>
            <person name="Oliver B."/>
            <person name="Markow T.A."/>
            <person name="Kaufman T.C."/>
            <person name="Kellis M."/>
            <person name="Gelbart W."/>
            <person name="Iyer V.N."/>
            <person name="Pollard D.A."/>
            <person name="Sackton T.B."/>
            <person name="Larracuente A.M."/>
            <person name="Singh N.D."/>
            <person name="Abad J.P."/>
            <person name="Abt D.N."/>
            <person name="Adryan B."/>
            <person name="Aguade M."/>
            <person name="Akashi H."/>
            <person name="Anderson W.W."/>
            <person name="Aquadro C.F."/>
            <person name="Ardell D.H."/>
            <person name="Arguello R."/>
            <person name="Artieri C.G."/>
            <person name="Barbash D.A."/>
            <person name="Barker D."/>
            <person name="Barsanti P."/>
            <person name="Batterham P."/>
            <person name="Batzoglou S."/>
            <person name="Begun D."/>
            <person name="Bhutkar A."/>
            <person name="Blanco E."/>
            <person name="Bosak S.A."/>
            <person name="Bradley R.K."/>
            <person name="Brand A.D."/>
            <person name="Brent M.R."/>
            <person name="Brooks A.N."/>
            <person name="Brown R.H."/>
            <person name="Butlin R.K."/>
            <person name="Caggese C."/>
            <person name="Calvi B.R."/>
            <person name="Bernardo de Carvalho A."/>
            <person name="Caspi A."/>
            <person name="Castrezana S."/>
            <person name="Celniker S.E."/>
            <person name="Chang J.L."/>
            <person name="Chapple C."/>
            <person name="Chatterji S."/>
            <person name="Chinwalla A."/>
            <person name="Civetta A."/>
            <person name="Clifton S.W."/>
            <person name="Comeron J.M."/>
            <person name="Costello J.C."/>
            <person name="Coyne J.A."/>
            <person name="Daub J."/>
            <person name="David R.G."/>
            <person name="Delcher A.L."/>
            <person name="Delehaunty K."/>
            <person name="Do C.B."/>
            <person name="Ebling H."/>
            <person name="Edwards K."/>
            <person name="Eickbush T."/>
            <person name="Evans J.D."/>
            <person name="Filipski A."/>
            <person name="Findeiss S."/>
            <person name="Freyhult E."/>
            <person name="Fulton L."/>
            <person name="Fulton R."/>
            <person name="Garcia A.C."/>
            <person name="Gardiner A."/>
            <person name="Garfield D.A."/>
            <person name="Garvin B.E."/>
            <person name="Gibson G."/>
            <person name="Gilbert D."/>
            <person name="Gnerre S."/>
            <person name="Godfrey J."/>
            <person name="Good R."/>
            <person name="Gotea V."/>
            <person name="Gravely B."/>
            <person name="Greenberg A.J."/>
            <person name="Griffiths-Jones S."/>
            <person name="Gross S."/>
            <person name="Guigo R."/>
            <person name="Gustafson E.A."/>
            <person name="Haerty W."/>
            <person name="Hahn M.W."/>
            <person name="Halligan D.L."/>
            <person name="Halpern A.L."/>
            <person name="Halter G.M."/>
            <person name="Han M.V."/>
            <person name="Heger A."/>
            <person name="Hillier L."/>
            <person name="Hinrichs A.S."/>
            <person name="Holmes I."/>
            <person name="Hoskins R.A."/>
            <person name="Hubisz M.J."/>
            <person name="Hultmark D."/>
            <person name="Huntley M.A."/>
            <person name="Jaffe D.B."/>
            <person name="Jagadeeshan S."/>
            <person name="Jeck W.R."/>
            <person name="Johnson J."/>
            <person name="Jones C.D."/>
            <person name="Jordan W.C."/>
            <person name="Karpen G.H."/>
            <person name="Kataoka E."/>
            <person name="Keightley P.D."/>
            <person name="Kheradpour P."/>
            <person name="Kirkness E.F."/>
            <person name="Koerich L.B."/>
            <person name="Kristiansen K."/>
            <person name="Kudrna D."/>
            <person name="Kulathinal R.J."/>
            <person name="Kumar S."/>
            <person name="Kwok R."/>
            <person name="Lander E."/>
            <person name="Langley C.H."/>
            <person name="Lapoint R."/>
            <person name="Lazzaro B.P."/>
            <person name="Lee S.J."/>
            <person name="Levesque L."/>
            <person name="Li R."/>
            <person name="Lin C.F."/>
            <person name="Lin M.F."/>
            <person name="Lindblad-Toh K."/>
            <person name="Llopart A."/>
            <person name="Long M."/>
            <person name="Low L."/>
            <person name="Lozovsky E."/>
            <person name="Lu J."/>
            <person name="Luo M."/>
            <person name="Machado C.A."/>
            <person name="Makalowski W."/>
            <person name="Marzo M."/>
            <person name="Matsuda M."/>
            <person name="Matzkin L."/>
            <person name="McAllister B."/>
            <person name="McBride C.S."/>
            <person name="McKernan B."/>
            <person name="McKernan K."/>
            <person name="Mendez-Lago M."/>
            <person name="Minx P."/>
            <person name="Mollenhauer M.U."/>
            <person name="Montooth K."/>
            <person name="Mount S.M."/>
            <person name="Mu X."/>
            <person name="Myers E."/>
            <person name="Negre B."/>
            <person name="Newfeld S."/>
            <person name="Nielsen R."/>
            <person name="Noor M.A."/>
            <person name="O'Grady P."/>
            <person name="Pachter L."/>
            <person name="Papaceit M."/>
            <person name="Parisi M.J."/>
            <person name="Parisi M."/>
            <person name="Parts L."/>
            <person name="Pedersen J.S."/>
            <person name="Pesole G."/>
            <person name="Phillippy A.M."/>
            <person name="Ponting C.P."/>
            <person name="Pop M."/>
            <person name="Porcelli D."/>
            <person name="Powell J.R."/>
            <person name="Prohaska S."/>
            <person name="Pruitt K."/>
            <person name="Puig M."/>
            <person name="Quesneville H."/>
            <person name="Ram K.R."/>
            <person name="Rand D."/>
            <person name="Rasmussen M.D."/>
            <person name="Reed L.K."/>
            <person name="Reenan R."/>
            <person name="Reily A."/>
            <person name="Remington K.A."/>
            <person name="Rieger T.T."/>
            <person name="Ritchie M.G."/>
            <person name="Robin C."/>
            <person name="Rogers Y.H."/>
            <person name="Rohde C."/>
            <person name="Rozas J."/>
            <person name="Rubenfield M.J."/>
            <person name="Ruiz A."/>
            <person name="Russo S."/>
            <person name="Salzberg S.L."/>
            <person name="Sanchez-Gracia A."/>
            <person name="Saranga D.J."/>
            <person name="Sato H."/>
            <person name="Schaeffer S.W."/>
            <person name="Schatz M.C."/>
            <person name="Schlenke T."/>
            <person name="Schwartz R."/>
            <person name="Segarra C."/>
            <person name="Singh R.S."/>
            <person name="Sirot L."/>
            <person name="Sirota M."/>
            <person name="Sisneros N.B."/>
            <person name="Smith C.D."/>
            <person name="Smith T.F."/>
            <person name="Spieth J."/>
            <person name="Stage D.E."/>
            <person name="Stark A."/>
            <person name="Stephan W."/>
            <person name="Strausberg R.L."/>
            <person name="Strempel S."/>
            <person name="Sturgill D."/>
            <person name="Sutton G."/>
            <person name="Sutton G.G."/>
            <person name="Tao W."/>
            <person name="Teichmann S."/>
            <person name="Tobari Y.N."/>
            <person name="Tomimura Y."/>
            <person name="Tsolas J.M."/>
            <person name="Valente V.L."/>
            <person name="Venter E."/>
            <person name="Venter J.C."/>
            <person name="Vicario S."/>
            <person name="Vieira F.G."/>
            <person name="Vilella A.J."/>
            <person name="Villasante A."/>
            <person name="Walenz B."/>
            <person name="Wang J."/>
            <person name="Wasserman M."/>
            <person name="Watts T."/>
            <person name="Wilson D."/>
            <person name="Wilson R.K."/>
            <person name="Wing R.A."/>
            <person name="Wolfner M.F."/>
            <person name="Wong A."/>
            <person name="Wong G.K."/>
            <person name="Wu C.I."/>
            <person name="Wu G."/>
            <person name="Yamamoto D."/>
            <person name="Yang H.P."/>
            <person name="Yang S.P."/>
            <person name="Yorke J.A."/>
            <person name="Yoshida K."/>
            <person name="Zdobnov E."/>
            <person name="Zhang P."/>
            <person name="Zhang Y."/>
            <person name="Zimin A.V."/>
            <person name="Baldwin J."/>
            <person name="Abdouelleil A."/>
            <person name="Abdulkadir J."/>
            <person name="Abebe A."/>
            <person name="Abera B."/>
            <person name="Abreu J."/>
            <person name="Acer S.C."/>
            <person name="Aftuck L."/>
            <person name="Alexander A."/>
            <person name="An P."/>
            <person name="Anderson E."/>
            <person name="Anderson S."/>
            <person name="Arachi H."/>
            <person name="Azer M."/>
            <person name="Bachantsang P."/>
            <person name="Barry A."/>
            <person name="Bayul T."/>
            <person name="Berlin A."/>
            <person name="Bessette D."/>
            <person name="Bloom T."/>
            <person name="Blye J."/>
            <person name="Boguslavskiy L."/>
            <person name="Bonnet C."/>
            <person name="Boukhgalter B."/>
            <person name="Bourzgui I."/>
            <person name="Brown A."/>
            <person name="Cahill P."/>
            <person name="Channer S."/>
            <person name="Cheshatsang Y."/>
            <person name="Chuda L."/>
            <person name="Citroen M."/>
            <person name="Collymore A."/>
            <person name="Cooke P."/>
            <person name="Costello M."/>
            <person name="D'Aco K."/>
            <person name="Daza R."/>
            <person name="De Haan G."/>
            <person name="DeGray S."/>
            <person name="DeMaso C."/>
            <person name="Dhargay N."/>
            <person name="Dooley K."/>
            <person name="Dooley E."/>
            <person name="Doricent M."/>
            <person name="Dorje P."/>
            <person name="Dorjee K."/>
            <person name="Dupes A."/>
            <person name="Elong R."/>
            <person name="Falk J."/>
            <person name="Farina A."/>
            <person name="Faro S."/>
            <person name="Ferguson D."/>
            <person name="Fisher S."/>
            <person name="Foley C.D."/>
            <person name="Franke A."/>
            <person name="Friedrich D."/>
            <person name="Gadbois L."/>
            <person name="Gearin G."/>
            <person name="Gearin C.R."/>
            <person name="Giannoukos G."/>
            <person name="Goode T."/>
            <person name="Graham J."/>
            <person name="Grandbois E."/>
            <person name="Grewal S."/>
            <person name="Gyaltsen K."/>
            <person name="Hafez N."/>
            <person name="Hagos B."/>
            <person name="Hall J."/>
            <person name="Henson C."/>
            <person name="Hollinger A."/>
            <person name="Honan T."/>
            <person name="Huard M.D."/>
            <person name="Hughes L."/>
            <person name="Hurhula B."/>
            <person name="Husby M.E."/>
            <person name="Kamat A."/>
            <person name="Kanga B."/>
            <person name="Kashin S."/>
            <person name="Khazanovich D."/>
            <person name="Kisner P."/>
            <person name="Lance K."/>
            <person name="Lara M."/>
            <person name="Lee W."/>
            <person name="Lennon N."/>
            <person name="Letendre F."/>
            <person name="LeVine R."/>
            <person name="Lipovsky A."/>
            <person name="Liu X."/>
            <person name="Liu J."/>
            <person name="Liu S."/>
            <person name="Lokyitsang T."/>
            <person name="Lokyitsang Y."/>
            <person name="Lubonja R."/>
            <person name="Lui A."/>
            <person name="MacDonald P."/>
            <person name="Magnisalis V."/>
            <person name="Maru K."/>
            <person name="Matthews C."/>
            <person name="McCusker W."/>
            <person name="McDonough S."/>
            <person name="Mehta T."/>
            <person name="Meldrim J."/>
            <person name="Meneus L."/>
            <person name="Mihai O."/>
            <person name="Mihalev A."/>
            <person name="Mihova T."/>
            <person name="Mittelman R."/>
            <person name="Mlenga V."/>
            <person name="Montmayeur A."/>
            <person name="Mulrain L."/>
            <person name="Navidi A."/>
            <person name="Naylor J."/>
            <person name="Negash T."/>
            <person name="Nguyen T."/>
            <person name="Nguyen N."/>
            <person name="Nicol R."/>
            <person name="Norbu C."/>
            <person name="Norbu N."/>
            <person name="Novod N."/>
            <person name="O'Neill B."/>
            <person name="Osman S."/>
            <person name="Markiewicz E."/>
            <person name="Oyono O.L."/>
            <person name="Patti C."/>
            <person name="Phunkhang P."/>
            <person name="Pierre F."/>
            <person name="Priest M."/>
            <person name="Raghuraman S."/>
            <person name="Rege F."/>
            <person name="Reyes R."/>
            <person name="Rise C."/>
            <person name="Rogov P."/>
            <person name="Ross K."/>
            <person name="Ryan E."/>
            <person name="Settipalli S."/>
            <person name="Shea T."/>
            <person name="Sherpa N."/>
            <person name="Shi L."/>
            <person name="Shih D."/>
            <person name="Sparrow T."/>
            <person name="Spaulding J."/>
            <person name="Stalker J."/>
            <person name="Stange-Thomann N."/>
            <person name="Stavropoulos S."/>
            <person name="Stone C."/>
            <person name="Strader C."/>
            <person name="Tesfaye S."/>
            <person name="Thomson T."/>
            <person name="Thoulutsang Y."/>
            <person name="Thoulutsang D."/>
            <person name="Topham K."/>
            <person name="Topping I."/>
            <person name="Tsamla T."/>
            <person name="Vassiliev H."/>
            <person name="Vo A."/>
            <person name="Wangchuk T."/>
            <person name="Wangdi T."/>
            <person name="Weiand M."/>
            <person name="Wilkinson J."/>
            <person name="Wilson A."/>
            <person name="Yadav S."/>
            <person name="Young G."/>
            <person name="Yu Q."/>
            <person name="Zembek L."/>
            <person name="Zhong D."/>
            <person name="Zimmer A."/>
            <person name="Zwirko Z."/>
            <person name="Jaffe D.B."/>
            <person name="Alvarez P."/>
            <person name="Brockman W."/>
            <person name="Butler J."/>
            <person name="Chin C."/>
            <person name="Gnerre S."/>
            <person name="Grabherr M."/>
            <person name="Kleber M."/>
            <person name="Mauceli E."/>
            <person name="MacCallum I."/>
        </authorList>
    </citation>
    <scope>NUCLEOTIDE SEQUENCE [LARGE SCALE GENOMIC DNA]</scope>
    <source>
        <strain evidence="4">Tucson 15010-1051.87</strain>
    </source>
</reference>